<dbReference type="InterPro" id="IPR012337">
    <property type="entry name" value="RNaseH-like_sf"/>
</dbReference>
<evidence type="ECO:0000313" key="4">
    <source>
        <dbReference type="EMBL" id="TYK18501.1"/>
    </source>
</evidence>
<dbReference type="Proteomes" id="UP000321393">
    <property type="component" value="Unassembled WGS sequence"/>
</dbReference>
<evidence type="ECO:0000313" key="6">
    <source>
        <dbReference type="Proteomes" id="UP000321947"/>
    </source>
</evidence>
<dbReference type="Pfam" id="PF17921">
    <property type="entry name" value="Integrase_H2C2"/>
    <property type="match status" value="1"/>
</dbReference>
<feature type="region of interest" description="Disordered" evidence="1">
    <location>
        <begin position="387"/>
        <end position="412"/>
    </location>
</feature>
<reference evidence="5 6" key="1">
    <citation type="submission" date="2019-08" db="EMBL/GenBank/DDBJ databases">
        <title>Draft genome sequences of two oriental melons (Cucumis melo L. var makuwa).</title>
        <authorList>
            <person name="Kwon S.-Y."/>
        </authorList>
    </citation>
    <scope>NUCLEOTIDE SEQUENCE [LARGE SCALE GENOMIC DNA]</scope>
    <source>
        <strain evidence="6">cv. Chang Bougi</strain>
        <strain evidence="5">cv. SW 3</strain>
        <tissue evidence="3">Leaf</tissue>
    </source>
</reference>
<evidence type="ECO:0000313" key="5">
    <source>
        <dbReference type="Proteomes" id="UP000321393"/>
    </source>
</evidence>
<dbReference type="EMBL" id="SSTE01001955">
    <property type="protein sequence ID" value="KAA0064080.1"/>
    <property type="molecule type" value="Genomic_DNA"/>
</dbReference>
<organism evidence="3 5">
    <name type="scientific">Cucumis melo var. makuwa</name>
    <name type="common">Oriental melon</name>
    <dbReference type="NCBI Taxonomy" id="1194695"/>
    <lineage>
        <taxon>Eukaryota</taxon>
        <taxon>Viridiplantae</taxon>
        <taxon>Streptophyta</taxon>
        <taxon>Embryophyta</taxon>
        <taxon>Tracheophyta</taxon>
        <taxon>Spermatophyta</taxon>
        <taxon>Magnoliopsida</taxon>
        <taxon>eudicotyledons</taxon>
        <taxon>Gunneridae</taxon>
        <taxon>Pentapetalae</taxon>
        <taxon>rosids</taxon>
        <taxon>fabids</taxon>
        <taxon>Cucurbitales</taxon>
        <taxon>Cucurbitaceae</taxon>
        <taxon>Benincaseae</taxon>
        <taxon>Cucumis</taxon>
    </lineage>
</organism>
<dbReference type="InterPro" id="IPR050951">
    <property type="entry name" value="Retrovirus_Pol_polyprotein"/>
</dbReference>
<dbReference type="Gene3D" id="3.30.420.10">
    <property type="entry name" value="Ribonuclease H-like superfamily/Ribonuclease H"/>
    <property type="match status" value="1"/>
</dbReference>
<dbReference type="PANTHER" id="PTHR37984:SF5">
    <property type="entry name" value="PROTEIN NYNRIN-LIKE"/>
    <property type="match status" value="1"/>
</dbReference>
<proteinExistence type="predicted"/>
<dbReference type="InterPro" id="IPR016197">
    <property type="entry name" value="Chromo-like_dom_sf"/>
</dbReference>
<evidence type="ECO:0000259" key="2">
    <source>
        <dbReference type="Pfam" id="PF17921"/>
    </source>
</evidence>
<comment type="caution">
    <text evidence="3">The sequence shown here is derived from an EMBL/GenBank/DDBJ whole genome shotgun (WGS) entry which is preliminary data.</text>
</comment>
<dbReference type="GO" id="GO:0003676">
    <property type="term" value="F:nucleic acid binding"/>
    <property type="evidence" value="ECO:0007669"/>
    <property type="project" value="InterPro"/>
</dbReference>
<dbReference type="AlphaFoldDB" id="A0A5A7VA22"/>
<dbReference type="Proteomes" id="UP000321947">
    <property type="component" value="Unassembled WGS sequence"/>
</dbReference>
<evidence type="ECO:0000313" key="3">
    <source>
        <dbReference type="EMBL" id="KAA0064080.1"/>
    </source>
</evidence>
<feature type="domain" description="Integrase zinc-binding" evidence="2">
    <location>
        <begin position="65"/>
        <end position="121"/>
    </location>
</feature>
<evidence type="ECO:0000256" key="1">
    <source>
        <dbReference type="SAM" id="MobiDB-lite"/>
    </source>
</evidence>
<feature type="compositionally biased region" description="Basic residues" evidence="1">
    <location>
        <begin position="403"/>
        <end position="412"/>
    </location>
</feature>
<dbReference type="SUPFAM" id="SSF53098">
    <property type="entry name" value="Ribonuclease H-like"/>
    <property type="match status" value="1"/>
</dbReference>
<protein>
    <submittedName>
        <fullName evidence="3">Transposon Tf2-1 polyprotein isoform X1</fullName>
    </submittedName>
</protein>
<dbReference type="Gene3D" id="1.10.340.70">
    <property type="match status" value="1"/>
</dbReference>
<dbReference type="InterPro" id="IPR036397">
    <property type="entry name" value="RNaseH_sf"/>
</dbReference>
<dbReference type="PANTHER" id="PTHR37984">
    <property type="entry name" value="PROTEIN CBG26694"/>
    <property type="match status" value="1"/>
</dbReference>
<sequence length="412" mass="47922">MPPTLHLYNLTAPTLIDLKVIKEVKRDERLKEVIAKLQCGEEVKNYSIQHDMLRYKGRIVIAKTSSLIPTIMHTYHDSVFGGHLGFLRTYKRLTGEIFLEGMKHDIQKYCEECTVCQRNKSLAPTPAGLLMPLEIPDRIWNDISMDFIEGLSKSVEYEVILVVVDWFSKYAHFLTLKHPFDAKTVADPSIKEIRNSTLDEQLKERDIALAALKDHLRVAQEKMKSYSDIKRRQIEFEEGEMVYLEIQPYRQVSMRKRRNGEMKNYLLTTIHPVFHISQLKRAFGECKERQEVVPYLTENHEWVAVPDEACGYTKNDKGEWEVLMSWKGLPRQEATWEKYDDFQQSSWLKYKNGNHDAFEMLEKLKDVIVIPKGLRVSESIQATSQAELDKTIPLDPGGVPPPSKRRKLNKQN</sequence>
<dbReference type="OrthoDB" id="1938126at2759"/>
<dbReference type="InterPro" id="IPR041588">
    <property type="entry name" value="Integrase_H2C2"/>
</dbReference>
<dbReference type="EMBL" id="SSTD01007725">
    <property type="protein sequence ID" value="TYK18501.1"/>
    <property type="molecule type" value="Genomic_DNA"/>
</dbReference>
<dbReference type="SUPFAM" id="SSF54160">
    <property type="entry name" value="Chromo domain-like"/>
    <property type="match status" value="1"/>
</dbReference>
<accession>A0A5A7VA22</accession>
<gene>
    <name evidence="4" type="ORF">E5676_scaffold2032G00200</name>
    <name evidence="3" type="ORF">E6C27_scaffold99G00900</name>
</gene>
<name>A0A5A7VA22_CUCMM</name>